<dbReference type="InterPro" id="IPR036661">
    <property type="entry name" value="Luciferase-like_sf"/>
</dbReference>
<dbReference type="OrthoDB" id="9814695at2"/>
<dbReference type="Gene3D" id="3.20.20.30">
    <property type="entry name" value="Luciferase-like domain"/>
    <property type="match status" value="1"/>
</dbReference>
<evidence type="ECO:0000313" key="6">
    <source>
        <dbReference type="EMBL" id="CCH79957.1"/>
    </source>
</evidence>
<dbReference type="Proteomes" id="UP000035721">
    <property type="component" value="Unassembled WGS sequence"/>
</dbReference>
<keyword evidence="3" id="KW-0560">Oxidoreductase</keyword>
<dbReference type="SUPFAM" id="SSF51679">
    <property type="entry name" value="Bacterial luciferase-like"/>
    <property type="match status" value="1"/>
</dbReference>
<reference evidence="6 7" key="1">
    <citation type="journal article" date="2013" name="ISME J.">
        <title>A metabolic model for members of the genus Tetrasphaera involved in enhanced biological phosphorus removal.</title>
        <authorList>
            <person name="Kristiansen R."/>
            <person name="Nguyen H.T.T."/>
            <person name="Saunders A.M."/>
            <person name="Nielsen J.L."/>
            <person name="Wimmer R."/>
            <person name="Le V.Q."/>
            <person name="McIlroy S.J."/>
            <person name="Petrovski S."/>
            <person name="Seviour R.J."/>
            <person name="Calteau A."/>
            <person name="Nielsen K.L."/>
            <person name="Nielsen P.H."/>
        </authorList>
    </citation>
    <scope>NUCLEOTIDE SEQUENCE [LARGE SCALE GENOMIC DNA]</scope>
    <source>
        <strain evidence="6 7">T1-X7</strain>
    </source>
</reference>
<organism evidence="6 7">
    <name type="scientific">Nostocoides japonicum T1-X7</name>
    <dbReference type="NCBI Taxonomy" id="1194083"/>
    <lineage>
        <taxon>Bacteria</taxon>
        <taxon>Bacillati</taxon>
        <taxon>Actinomycetota</taxon>
        <taxon>Actinomycetes</taxon>
        <taxon>Micrococcales</taxon>
        <taxon>Intrasporangiaceae</taxon>
        <taxon>Nostocoides</taxon>
    </lineage>
</organism>
<dbReference type="STRING" id="1194083.BN12_670009"/>
<dbReference type="AlphaFoldDB" id="A0A077M4D0"/>
<dbReference type="Pfam" id="PF00296">
    <property type="entry name" value="Bac_luciferase"/>
    <property type="match status" value="1"/>
</dbReference>
<comment type="caution">
    <text evidence="6">The sequence shown here is derived from an EMBL/GenBank/DDBJ whole genome shotgun (WGS) entry which is preliminary data.</text>
</comment>
<sequence>MRLSIWPGVDQPWPDLLALARFADRSGWDTLYLEDHFVPHPPDDEEAPLLEVTAGLSALAAATSRIRLGTLVLSITYRHPAVIANWAATLDQVSAGRLVLGLGAGWQELEHEQYGLRLGPAGERVDRFVEAVQIVRGLLTQRRTSLDGRHFTVRDAVCEPKPVQSPLPILVGAKGDRMLGVVARYADRWNLWAAPDRFAERSTALDARCEQAGRDPASIARSTQALLCLTDDPARATAFLAEGGPRPRLAGSAESLAAQIAAYAGLGADEFIVVDEGLGRGAEREDTLSALREAFLVTQQAR</sequence>
<evidence type="ECO:0000256" key="1">
    <source>
        <dbReference type="ARBA" id="ARBA00022630"/>
    </source>
</evidence>
<keyword evidence="1" id="KW-0285">Flavoprotein</keyword>
<dbReference type="NCBIfam" id="TIGR03560">
    <property type="entry name" value="F420_Rv1855c"/>
    <property type="match status" value="1"/>
</dbReference>
<dbReference type="GO" id="GO:0046306">
    <property type="term" value="P:alkanesulfonate catabolic process"/>
    <property type="evidence" value="ECO:0007669"/>
    <property type="project" value="TreeGrafter"/>
</dbReference>
<feature type="domain" description="Luciferase-like" evidence="5">
    <location>
        <begin position="6"/>
        <end position="238"/>
    </location>
</feature>
<dbReference type="InterPro" id="IPR011251">
    <property type="entry name" value="Luciferase-like_dom"/>
</dbReference>
<dbReference type="EMBL" id="CAJB01000400">
    <property type="protein sequence ID" value="CCH79957.1"/>
    <property type="molecule type" value="Genomic_DNA"/>
</dbReference>
<proteinExistence type="predicted"/>
<dbReference type="GO" id="GO:0008726">
    <property type="term" value="F:alkanesulfonate monooxygenase activity"/>
    <property type="evidence" value="ECO:0007669"/>
    <property type="project" value="TreeGrafter"/>
</dbReference>
<dbReference type="PANTHER" id="PTHR42847">
    <property type="entry name" value="ALKANESULFONATE MONOOXYGENASE"/>
    <property type="match status" value="1"/>
</dbReference>
<evidence type="ECO:0000256" key="3">
    <source>
        <dbReference type="ARBA" id="ARBA00023002"/>
    </source>
</evidence>
<evidence type="ECO:0000259" key="5">
    <source>
        <dbReference type="Pfam" id="PF00296"/>
    </source>
</evidence>
<keyword evidence="2" id="KW-0288">FMN</keyword>
<dbReference type="InterPro" id="IPR019952">
    <property type="entry name" value="F420_OxRdatse_Rv1855c_pred"/>
</dbReference>
<keyword evidence="7" id="KW-1185">Reference proteome</keyword>
<dbReference type="NCBIfam" id="TIGR03619">
    <property type="entry name" value="F420_Rv2161c"/>
    <property type="match status" value="1"/>
</dbReference>
<evidence type="ECO:0000256" key="4">
    <source>
        <dbReference type="ARBA" id="ARBA00023033"/>
    </source>
</evidence>
<keyword evidence="4" id="KW-0503">Monooxygenase</keyword>
<dbReference type="PANTHER" id="PTHR42847:SF8">
    <property type="entry name" value="CONSERVED PROTEIN"/>
    <property type="match status" value="1"/>
</dbReference>
<protein>
    <recommendedName>
        <fullName evidence="5">Luciferase-like domain-containing protein</fullName>
    </recommendedName>
</protein>
<name>A0A077M4D0_9MICO</name>
<dbReference type="InterPro" id="IPR019921">
    <property type="entry name" value="Lucif-like_OxRdtase_Rv2161c"/>
</dbReference>
<gene>
    <name evidence="6" type="ORF">BN12_670009</name>
</gene>
<dbReference type="InterPro" id="IPR050172">
    <property type="entry name" value="SsuD_RutA_monooxygenase"/>
</dbReference>
<accession>A0A077M4D0</accession>
<evidence type="ECO:0000256" key="2">
    <source>
        <dbReference type="ARBA" id="ARBA00022643"/>
    </source>
</evidence>
<dbReference type="RefSeq" id="WP_048551947.1">
    <property type="nucleotide sequence ID" value="NZ_HF570958.1"/>
</dbReference>
<evidence type="ECO:0000313" key="7">
    <source>
        <dbReference type="Proteomes" id="UP000035721"/>
    </source>
</evidence>